<dbReference type="InterPro" id="IPR036662">
    <property type="entry name" value="PTS_EIIA_man-typ_sf"/>
</dbReference>
<evidence type="ECO:0000259" key="6">
    <source>
        <dbReference type="PROSITE" id="PS51096"/>
    </source>
</evidence>
<dbReference type="NCBIfam" id="TIGR02364">
    <property type="entry name" value="dha_pts"/>
    <property type="match status" value="1"/>
</dbReference>
<sequence>MPSVSIFLISHVRELALGAKRLLQQGNDQVTIIATGGLEDGEIGTSVDQMQRALDELPQEDEVLIFYDIGSAKMNAEMLIEMNPDRTIAITDAPLIEGGYVAVMMAGFGDDLDTVRQKAESSYHKSR</sequence>
<keyword evidence="8" id="KW-1185">Reference proteome</keyword>
<comment type="caution">
    <text evidence="7">The sequence shown here is derived from an EMBL/GenBank/DDBJ whole genome shotgun (WGS) entry which is preliminary data.</text>
</comment>
<dbReference type="EC" id="2.7.1.121" evidence="3"/>
<organism evidence="7 8">
    <name type="scientific">Geomicrobium sediminis</name>
    <dbReference type="NCBI Taxonomy" id="1347788"/>
    <lineage>
        <taxon>Bacteria</taxon>
        <taxon>Bacillati</taxon>
        <taxon>Bacillota</taxon>
        <taxon>Bacilli</taxon>
        <taxon>Bacillales</taxon>
        <taxon>Geomicrobium</taxon>
    </lineage>
</organism>
<dbReference type="PANTHER" id="PTHR38594:SF1">
    <property type="entry name" value="PEP-DEPENDENT DIHYDROXYACETONE KINASE, PHOSPHORYL DONOR SUBUNIT DHAM"/>
    <property type="match status" value="1"/>
</dbReference>
<evidence type="ECO:0000313" key="7">
    <source>
        <dbReference type="EMBL" id="MBM7633249.1"/>
    </source>
</evidence>
<dbReference type="GO" id="GO:0016301">
    <property type="term" value="F:kinase activity"/>
    <property type="evidence" value="ECO:0007669"/>
    <property type="project" value="UniProtKB-KW"/>
</dbReference>
<dbReference type="RefSeq" id="WP_204697844.1">
    <property type="nucleotide sequence ID" value="NZ_JAFBEC010000006.1"/>
</dbReference>
<dbReference type="Proteomes" id="UP000741863">
    <property type="component" value="Unassembled WGS sequence"/>
</dbReference>
<keyword evidence="4" id="KW-0808">Transferase</keyword>
<comment type="subunit">
    <text evidence="5">Homodimer. The dihydroxyacetone kinase complex is composed of a homodimer of DhaM, a homodimer of DhaK and the subunit DhaL.</text>
</comment>
<reference evidence="7 8" key="1">
    <citation type="submission" date="2021-01" db="EMBL/GenBank/DDBJ databases">
        <title>Genomic Encyclopedia of Type Strains, Phase IV (KMG-IV): sequencing the most valuable type-strain genomes for metagenomic binning, comparative biology and taxonomic classification.</title>
        <authorList>
            <person name="Goeker M."/>
        </authorList>
    </citation>
    <scope>NUCLEOTIDE SEQUENCE [LARGE SCALE GENOMIC DNA]</scope>
    <source>
        <strain evidence="7 8">DSM 25540</strain>
    </source>
</reference>
<keyword evidence="7" id="KW-0418">Kinase</keyword>
<evidence type="ECO:0000256" key="2">
    <source>
        <dbReference type="ARBA" id="ARBA00002788"/>
    </source>
</evidence>
<comment type="catalytic activity">
    <reaction evidence="1">
        <text>dihydroxyacetone + phosphoenolpyruvate = dihydroxyacetone phosphate + pyruvate</text>
        <dbReference type="Rhea" id="RHEA:18381"/>
        <dbReference type="ChEBI" id="CHEBI:15361"/>
        <dbReference type="ChEBI" id="CHEBI:16016"/>
        <dbReference type="ChEBI" id="CHEBI:57642"/>
        <dbReference type="ChEBI" id="CHEBI:58702"/>
        <dbReference type="EC" id="2.7.1.121"/>
    </reaction>
</comment>
<dbReference type="PANTHER" id="PTHR38594">
    <property type="entry name" value="PEP-DEPENDENT DIHYDROXYACETONE KINASE, PHOSPHORYL DONOR SUBUNIT DHAM"/>
    <property type="match status" value="1"/>
</dbReference>
<accession>A0ABS2PCU8</accession>
<dbReference type="InterPro" id="IPR039643">
    <property type="entry name" value="DhaM"/>
</dbReference>
<proteinExistence type="predicted"/>
<dbReference type="EMBL" id="JAFBEC010000006">
    <property type="protein sequence ID" value="MBM7633249.1"/>
    <property type="molecule type" value="Genomic_DNA"/>
</dbReference>
<protein>
    <recommendedName>
        <fullName evidence="3">phosphoenolpyruvate--glycerone phosphotransferase</fullName>
        <ecNumber evidence="3">2.7.1.121</ecNumber>
    </recommendedName>
</protein>
<dbReference type="Gene3D" id="3.40.50.510">
    <property type="entry name" value="Phosphotransferase system, mannose-type IIA component"/>
    <property type="match status" value="1"/>
</dbReference>
<comment type="function">
    <text evidence="2">Component of the dihydroxyacetone kinase complex, which is responsible for the phosphoenolpyruvate (PEP)-dependent phosphorylation of dihydroxyacetone. DhaM serves as the phosphoryl donor. Is phosphorylated by phosphoenolpyruvate in an EI- and HPr-dependent reaction, and a phosphorelay system on histidine residues finally leads to phosphoryl transfer to DhaL and dihydroxyacetone.</text>
</comment>
<evidence type="ECO:0000256" key="1">
    <source>
        <dbReference type="ARBA" id="ARBA00001113"/>
    </source>
</evidence>
<dbReference type="SUPFAM" id="SSF53062">
    <property type="entry name" value="PTS system fructose IIA component-like"/>
    <property type="match status" value="1"/>
</dbReference>
<dbReference type="InterPro" id="IPR004701">
    <property type="entry name" value="PTS_EIIA_man-typ"/>
</dbReference>
<gene>
    <name evidence="7" type="ORF">JOD17_002343</name>
</gene>
<dbReference type="PROSITE" id="PS51096">
    <property type="entry name" value="PTS_EIIA_TYPE_4"/>
    <property type="match status" value="1"/>
</dbReference>
<evidence type="ECO:0000313" key="8">
    <source>
        <dbReference type="Proteomes" id="UP000741863"/>
    </source>
</evidence>
<dbReference type="Pfam" id="PF03610">
    <property type="entry name" value="EIIA-man"/>
    <property type="match status" value="1"/>
</dbReference>
<evidence type="ECO:0000256" key="3">
    <source>
        <dbReference type="ARBA" id="ARBA00012095"/>
    </source>
</evidence>
<evidence type="ECO:0000256" key="5">
    <source>
        <dbReference type="ARBA" id="ARBA00046577"/>
    </source>
</evidence>
<evidence type="ECO:0000256" key="4">
    <source>
        <dbReference type="ARBA" id="ARBA00022679"/>
    </source>
</evidence>
<dbReference type="InterPro" id="IPR012844">
    <property type="entry name" value="DhaM_N"/>
</dbReference>
<name>A0ABS2PCU8_9BACL</name>
<feature type="domain" description="PTS EIIA type-4" evidence="6">
    <location>
        <begin position="3"/>
        <end position="127"/>
    </location>
</feature>